<feature type="region of interest" description="Disordered" evidence="1">
    <location>
        <begin position="489"/>
        <end position="538"/>
    </location>
</feature>
<sequence length="764" mass="86105">MTRANPRGQLFQLDPEIERTGRELRLRARNPPAPAGRAIAPPQNNQQPPARIVQDYLAEDLEGLNPAVTTPEFEAEHFELKPVMFNMLNTLGQFSGSPAENARQHLKSFLEICNSFKIHGVSNDVLKLKLFPYSLTDKARAWLNNLPPGSLQSWTELCRSFLAKFSYNNMTDHLRNQITSFRQEDDEAMHEAWERYRDLFRRCPMHGLPEWTQVSIFYNSVNTPTRMMLDASANGTLLDKPPREGLEILDKLAQNDYQHPTSRRGSTRRGTAQLDSSDTILAQIASLTNMVKNMQKQSHIQEVKAFDSFCEQCGSNHDASECGQQVESSCYVGNYNRNIMSNTYNPAWRNHPNFSWKNQNNTLNPQQPTQTGFQNQPRQNQQPLPRQEFQQPTDYKNLENTLTQFMAQTSAYMARTDRFIQKTDAFMDRTEMKLQNHDATLKSLEAQVGQISHILNSRPIGGFPSDTEVAKGATHEQCKAITTRSGKILKSDQEGMAANPSPVTDTPAEAEEPAEVSEDLSNPHTTTGESSAESSHTHTVHINLPLVEALQQMPNYAKFLKDMVTRKKRIEEFDTAAATETCLALMHNKVPVKKTDPGSFTIECFIGHNYPTKALCDPGASINLMPKSVFQKLGIGEAKPTTVMLQLADHSYVQPEGKIEDILVKVDKFIFPADFLILDCEANEYAPIILGRPFLSTSRAVIDFDKDEIIFKVENNSVKMKSLTEKLNKGKDIAEPPAKDTPRTKPYMGAHVERDRAAMSLRDA</sequence>
<evidence type="ECO:0000313" key="4">
    <source>
        <dbReference type="Proteomes" id="UP001472677"/>
    </source>
</evidence>
<feature type="compositionally biased region" description="Low complexity" evidence="1">
    <location>
        <begin position="358"/>
        <end position="387"/>
    </location>
</feature>
<evidence type="ECO:0000313" key="3">
    <source>
        <dbReference type="EMBL" id="KAK8548129.1"/>
    </source>
</evidence>
<gene>
    <name evidence="3" type="ORF">V6N12_061048</name>
</gene>
<dbReference type="Pfam" id="PF13650">
    <property type="entry name" value="Asp_protease_2"/>
    <property type="match status" value="1"/>
</dbReference>
<dbReference type="EMBL" id="JBBPBM010000021">
    <property type="protein sequence ID" value="KAK8548129.1"/>
    <property type="molecule type" value="Genomic_DNA"/>
</dbReference>
<dbReference type="CDD" id="cd00303">
    <property type="entry name" value="retropepsin_like"/>
    <property type="match status" value="1"/>
</dbReference>
<dbReference type="Proteomes" id="UP001472677">
    <property type="component" value="Unassembled WGS sequence"/>
</dbReference>
<feature type="region of interest" description="Disordered" evidence="1">
    <location>
        <begin position="351"/>
        <end position="388"/>
    </location>
</feature>
<reference evidence="3 4" key="1">
    <citation type="journal article" date="2024" name="G3 (Bethesda)">
        <title>Genome assembly of Hibiscus sabdariffa L. provides insights into metabolisms of medicinal natural products.</title>
        <authorList>
            <person name="Kim T."/>
        </authorList>
    </citation>
    <scope>NUCLEOTIDE SEQUENCE [LARGE SCALE GENOMIC DNA]</scope>
    <source>
        <strain evidence="3">TK-2024</strain>
        <tissue evidence="3">Old leaves</tissue>
    </source>
</reference>
<accession>A0ABR2DVX8</accession>
<evidence type="ECO:0000256" key="1">
    <source>
        <dbReference type="SAM" id="MobiDB-lite"/>
    </source>
</evidence>
<dbReference type="PANTHER" id="PTHR33067">
    <property type="entry name" value="RNA-DIRECTED DNA POLYMERASE-RELATED"/>
    <property type="match status" value="1"/>
</dbReference>
<dbReference type="InterPro" id="IPR021109">
    <property type="entry name" value="Peptidase_aspartic_dom_sf"/>
</dbReference>
<feature type="region of interest" description="Disordered" evidence="1">
    <location>
        <begin position="729"/>
        <end position="749"/>
    </location>
</feature>
<name>A0ABR2DVX8_9ROSI</name>
<feature type="compositionally biased region" description="Basic and acidic residues" evidence="1">
    <location>
        <begin position="729"/>
        <end position="743"/>
    </location>
</feature>
<evidence type="ECO:0000259" key="2">
    <source>
        <dbReference type="Pfam" id="PF03732"/>
    </source>
</evidence>
<feature type="domain" description="Retrotransposon gag" evidence="2">
    <location>
        <begin position="129"/>
        <end position="222"/>
    </location>
</feature>
<dbReference type="Pfam" id="PF03732">
    <property type="entry name" value="Retrotrans_gag"/>
    <property type="match status" value="1"/>
</dbReference>
<dbReference type="Gene3D" id="2.40.70.10">
    <property type="entry name" value="Acid Proteases"/>
    <property type="match status" value="1"/>
</dbReference>
<dbReference type="InterPro" id="IPR005162">
    <property type="entry name" value="Retrotrans_gag_dom"/>
</dbReference>
<protein>
    <recommendedName>
        <fullName evidence="2">Retrotransposon gag domain-containing protein</fullName>
    </recommendedName>
</protein>
<proteinExistence type="predicted"/>
<comment type="caution">
    <text evidence="3">The sequence shown here is derived from an EMBL/GenBank/DDBJ whole genome shotgun (WGS) entry which is preliminary data.</text>
</comment>
<feature type="compositionally biased region" description="Polar residues" evidence="1">
    <location>
        <begin position="519"/>
        <end position="534"/>
    </location>
</feature>
<dbReference type="PANTHER" id="PTHR33067:SF32">
    <property type="entry name" value="ASPARTIC PEPTIDASE DDI1-TYPE DOMAIN-CONTAINING PROTEIN"/>
    <property type="match status" value="1"/>
</dbReference>
<keyword evidence="4" id="KW-1185">Reference proteome</keyword>
<dbReference type="SUPFAM" id="SSF50630">
    <property type="entry name" value="Acid proteases"/>
    <property type="match status" value="1"/>
</dbReference>
<feature type="compositionally biased region" description="Acidic residues" evidence="1">
    <location>
        <begin position="508"/>
        <end position="518"/>
    </location>
</feature>
<organism evidence="3 4">
    <name type="scientific">Hibiscus sabdariffa</name>
    <name type="common">roselle</name>
    <dbReference type="NCBI Taxonomy" id="183260"/>
    <lineage>
        <taxon>Eukaryota</taxon>
        <taxon>Viridiplantae</taxon>
        <taxon>Streptophyta</taxon>
        <taxon>Embryophyta</taxon>
        <taxon>Tracheophyta</taxon>
        <taxon>Spermatophyta</taxon>
        <taxon>Magnoliopsida</taxon>
        <taxon>eudicotyledons</taxon>
        <taxon>Gunneridae</taxon>
        <taxon>Pentapetalae</taxon>
        <taxon>rosids</taxon>
        <taxon>malvids</taxon>
        <taxon>Malvales</taxon>
        <taxon>Malvaceae</taxon>
        <taxon>Malvoideae</taxon>
        <taxon>Hibiscus</taxon>
    </lineage>
</organism>